<evidence type="ECO:0000256" key="9">
    <source>
        <dbReference type="ARBA" id="ARBA00047816"/>
    </source>
</evidence>
<comment type="subunit">
    <text evidence="10">Associates with subunits I, II and III to form cytochrome c oxidase.</text>
</comment>
<evidence type="ECO:0000313" key="12">
    <source>
        <dbReference type="EMBL" id="QNN50675.1"/>
    </source>
</evidence>
<evidence type="ECO:0000256" key="5">
    <source>
        <dbReference type="ARBA" id="ARBA00022692"/>
    </source>
</evidence>
<keyword evidence="6 10" id="KW-1278">Translocase</keyword>
<dbReference type="EC" id="7.1.1.9" evidence="10"/>
<dbReference type="RefSeq" id="WP_166105217.1">
    <property type="nucleotide sequence ID" value="NZ_BMMY01000001.1"/>
</dbReference>
<keyword evidence="8 10" id="KW-0472">Membrane</keyword>
<evidence type="ECO:0000256" key="4">
    <source>
        <dbReference type="ARBA" id="ARBA00022475"/>
    </source>
</evidence>
<accession>A0A7G9R500</accession>
<evidence type="ECO:0000256" key="7">
    <source>
        <dbReference type="ARBA" id="ARBA00022989"/>
    </source>
</evidence>
<keyword evidence="5 11" id="KW-0812">Transmembrane</keyword>
<keyword evidence="4 10" id="KW-1003">Cell membrane</keyword>
<evidence type="ECO:0000256" key="6">
    <source>
        <dbReference type="ARBA" id="ARBA00022967"/>
    </source>
</evidence>
<dbReference type="GO" id="GO:0005886">
    <property type="term" value="C:plasma membrane"/>
    <property type="evidence" value="ECO:0007669"/>
    <property type="project" value="UniProtKB-SubCell"/>
</dbReference>
<evidence type="ECO:0000313" key="13">
    <source>
        <dbReference type="Proteomes" id="UP000515976"/>
    </source>
</evidence>
<comment type="subcellular location">
    <subcellularLocation>
        <location evidence="2">Cell membrane</location>
        <topology evidence="2">Multi-pass membrane protein</topology>
    </subcellularLocation>
</comment>
<evidence type="ECO:0000256" key="3">
    <source>
        <dbReference type="ARBA" id="ARBA00006870"/>
    </source>
</evidence>
<organism evidence="12 13">
    <name type="scientific">Phycicoccus endophyticus</name>
    <dbReference type="NCBI Taxonomy" id="1690220"/>
    <lineage>
        <taxon>Bacteria</taxon>
        <taxon>Bacillati</taxon>
        <taxon>Actinomycetota</taxon>
        <taxon>Actinomycetes</taxon>
        <taxon>Micrococcales</taxon>
        <taxon>Intrasporangiaceae</taxon>
        <taxon>Phycicoccus</taxon>
    </lineage>
</organism>
<comment type="function">
    <text evidence="1 10">Part of cytochrome c oxidase, its function is unknown.</text>
</comment>
<evidence type="ECO:0000256" key="10">
    <source>
        <dbReference type="PIRNR" id="PIRNR017385"/>
    </source>
</evidence>
<name>A0A7G9R500_9MICO</name>
<dbReference type="GO" id="GO:0022900">
    <property type="term" value="P:electron transport chain"/>
    <property type="evidence" value="ECO:0007669"/>
    <property type="project" value="InterPro"/>
</dbReference>
<feature type="transmembrane region" description="Helical" evidence="11">
    <location>
        <begin position="7"/>
        <end position="25"/>
    </location>
</feature>
<dbReference type="Proteomes" id="UP000515976">
    <property type="component" value="Chromosome"/>
</dbReference>
<evidence type="ECO:0000256" key="8">
    <source>
        <dbReference type="ARBA" id="ARBA00023136"/>
    </source>
</evidence>
<sequence length="137" mass="15216">MRAVERIGLVVGVFAAVVCAIYWGWTGSTELGVEWVGVMTLLLASLLGFMLAWYTWMTRRRLETDPSDDPLGEVDEIQGEYGFFSPHSWQPLFLAGAASVCFLGLAVGWWLFIIGAVLGVPALIGWTFEYWKGQHAL</sequence>
<dbReference type="InterPro" id="IPR021050">
    <property type="entry name" value="Cyt_c_oxidase_su4_actinobac"/>
</dbReference>
<dbReference type="Pfam" id="PF12270">
    <property type="entry name" value="Cyt_c_ox_IV"/>
    <property type="match status" value="1"/>
</dbReference>
<keyword evidence="7 11" id="KW-1133">Transmembrane helix</keyword>
<reference evidence="12 13" key="1">
    <citation type="submission" date="2020-08" db="EMBL/GenBank/DDBJ databases">
        <title>Genome sequence of Phycicoccus endophyticus JCM 31784T.</title>
        <authorList>
            <person name="Hyun D.-W."/>
            <person name="Bae J.-W."/>
        </authorList>
    </citation>
    <scope>NUCLEOTIDE SEQUENCE [LARGE SCALE GENOMIC DNA]</scope>
    <source>
        <strain evidence="12 13">JCM 31784</strain>
    </source>
</reference>
<dbReference type="PIRSF" id="PIRSF017385">
    <property type="entry name" value="CtaF"/>
    <property type="match status" value="1"/>
</dbReference>
<comment type="catalytic activity">
    <reaction evidence="9 10">
        <text>4 Fe(II)-[cytochrome c] + O2 + 8 H(+)(in) = 4 Fe(III)-[cytochrome c] + 2 H2O + 4 H(+)(out)</text>
        <dbReference type="Rhea" id="RHEA:11436"/>
        <dbReference type="Rhea" id="RHEA-COMP:10350"/>
        <dbReference type="Rhea" id="RHEA-COMP:14399"/>
        <dbReference type="ChEBI" id="CHEBI:15377"/>
        <dbReference type="ChEBI" id="CHEBI:15378"/>
        <dbReference type="ChEBI" id="CHEBI:15379"/>
        <dbReference type="ChEBI" id="CHEBI:29033"/>
        <dbReference type="ChEBI" id="CHEBI:29034"/>
        <dbReference type="EC" id="7.1.1.9"/>
    </reaction>
</comment>
<dbReference type="EMBL" id="CP060712">
    <property type="protein sequence ID" value="QNN50675.1"/>
    <property type="molecule type" value="Genomic_DNA"/>
</dbReference>
<feature type="transmembrane region" description="Helical" evidence="11">
    <location>
        <begin position="37"/>
        <end position="56"/>
    </location>
</feature>
<evidence type="ECO:0000256" key="11">
    <source>
        <dbReference type="SAM" id="Phobius"/>
    </source>
</evidence>
<proteinExistence type="inferred from homology"/>
<protein>
    <recommendedName>
        <fullName evidence="10">Cytochrome c oxidase polypeptide 4</fullName>
        <ecNumber evidence="10">7.1.1.9</ecNumber>
    </recommendedName>
    <alternativeName>
        <fullName evidence="10">Cytochrome aa3 subunit 4</fullName>
    </alternativeName>
    <alternativeName>
        <fullName evidence="10">Cytochrome c oxidase polypeptide IV</fullName>
    </alternativeName>
</protein>
<gene>
    <name evidence="12" type="ORF">H9L10_06960</name>
</gene>
<feature type="transmembrane region" description="Helical" evidence="11">
    <location>
        <begin position="92"/>
        <end position="124"/>
    </location>
</feature>
<dbReference type="GO" id="GO:0004129">
    <property type="term" value="F:cytochrome-c oxidase activity"/>
    <property type="evidence" value="ECO:0007669"/>
    <property type="project" value="UniProtKB-EC"/>
</dbReference>
<dbReference type="KEGG" id="pei:H9L10_06960"/>
<comment type="similarity">
    <text evidence="3 10">Belongs to the cytochrome c oxidase bacterial subunit CtaF family.</text>
</comment>
<dbReference type="AlphaFoldDB" id="A0A7G9R500"/>
<keyword evidence="13" id="KW-1185">Reference proteome</keyword>
<evidence type="ECO:0000256" key="2">
    <source>
        <dbReference type="ARBA" id="ARBA00004651"/>
    </source>
</evidence>
<evidence type="ECO:0000256" key="1">
    <source>
        <dbReference type="ARBA" id="ARBA00002536"/>
    </source>
</evidence>